<dbReference type="Gene3D" id="1.10.260.40">
    <property type="entry name" value="lambda repressor-like DNA-binding domains"/>
    <property type="match status" value="1"/>
</dbReference>
<dbReference type="GO" id="GO:0003677">
    <property type="term" value="F:DNA binding"/>
    <property type="evidence" value="ECO:0007669"/>
    <property type="project" value="InterPro"/>
</dbReference>
<dbReference type="Proteomes" id="UP000253772">
    <property type="component" value="Chromosome c1"/>
</dbReference>
<dbReference type="OrthoDB" id="9791537at2"/>
<reference evidence="1 2" key="1">
    <citation type="submission" date="2019-03" db="EMBL/GenBank/DDBJ databases">
        <title>Comparative insights into the high quality Complete genome sequence of highly metal resistant Cupriavidus metallidurans strain BS1 isolated from a gold-copper mine.</title>
        <authorList>
            <person name="Mazhar H.S."/>
            <person name="Rensing C."/>
        </authorList>
    </citation>
    <scope>NUCLEOTIDE SEQUENCE [LARGE SCALE GENOMIC DNA]</scope>
    <source>
        <strain evidence="1 2">BS1</strain>
    </source>
</reference>
<name>A0A482INN5_9BURK</name>
<dbReference type="AlphaFoldDB" id="A0A482INN5"/>
<protein>
    <submittedName>
        <fullName evidence="1">Uncharacterized protein</fullName>
    </submittedName>
</protein>
<dbReference type="RefSeq" id="WP_133258056.1">
    <property type="nucleotide sequence ID" value="NZ_CP037900.1"/>
</dbReference>
<evidence type="ECO:0000313" key="2">
    <source>
        <dbReference type="Proteomes" id="UP000253772"/>
    </source>
</evidence>
<organism evidence="1 2">
    <name type="scientific">Cupriavidus metallidurans</name>
    <dbReference type="NCBI Taxonomy" id="119219"/>
    <lineage>
        <taxon>Bacteria</taxon>
        <taxon>Pseudomonadati</taxon>
        <taxon>Pseudomonadota</taxon>
        <taxon>Betaproteobacteria</taxon>
        <taxon>Burkholderiales</taxon>
        <taxon>Burkholderiaceae</taxon>
        <taxon>Cupriavidus</taxon>
    </lineage>
</organism>
<accession>A0A482INN5</accession>
<dbReference type="InterPro" id="IPR010982">
    <property type="entry name" value="Lambda_DNA-bd_dom_sf"/>
</dbReference>
<gene>
    <name evidence="1" type="ORF">DDF84_012150</name>
</gene>
<proteinExistence type="predicted"/>
<dbReference type="SUPFAM" id="SSF47413">
    <property type="entry name" value="lambda repressor-like DNA-binding domains"/>
    <property type="match status" value="1"/>
</dbReference>
<evidence type="ECO:0000313" key="1">
    <source>
        <dbReference type="EMBL" id="QBP10448.1"/>
    </source>
</evidence>
<dbReference type="EMBL" id="CP037900">
    <property type="protein sequence ID" value="QBP10448.1"/>
    <property type="molecule type" value="Genomic_DNA"/>
</dbReference>
<sequence length="126" mass="13372">MALGKNIEHLRNLRGMSRGTVARGIGLDDDQPIYALEKRDSKRSNLAPALAKLFAVSLESLLEDDLTSLTAAEIGAGAVAAPRVISTETGSSLDNLSIAFGALSDSGKAELLQFAEFLLTKEKAER</sequence>